<dbReference type="NCBIfam" id="TIGR03838">
    <property type="entry name" value="queuosine_YadB"/>
    <property type="match status" value="1"/>
</dbReference>
<dbReference type="GO" id="GO:0006400">
    <property type="term" value="P:tRNA modification"/>
    <property type="evidence" value="ECO:0007669"/>
    <property type="project" value="InterPro"/>
</dbReference>
<evidence type="ECO:0000313" key="10">
    <source>
        <dbReference type="EMBL" id="RDK90832.1"/>
    </source>
</evidence>
<dbReference type="OrthoDB" id="9807503at2"/>
<keyword evidence="4 7" id="KW-0862">Zinc</keyword>
<feature type="short sequence motif" description="'KMSKS' region" evidence="7">
    <location>
        <begin position="229"/>
        <end position="233"/>
    </location>
</feature>
<comment type="function">
    <text evidence="7">Catalyzes the tRNA-independent activation of glutamate in presence of ATP and the subsequent transfer of glutamate onto a tRNA(Asp). Glutamate is transferred on the 2-amino-5-(4,5-dihydroxy-2-cyclopenten-1-yl) moiety of the queuosine in the wobble position of the QUC anticodon.</text>
</comment>
<feature type="binding site" evidence="7">
    <location>
        <position position="120"/>
    </location>
    <ligand>
        <name>Zn(2+)</name>
        <dbReference type="ChEBI" id="CHEBI:29105"/>
    </ligand>
</feature>
<dbReference type="GO" id="GO:0005524">
    <property type="term" value="F:ATP binding"/>
    <property type="evidence" value="ECO:0007669"/>
    <property type="project" value="UniProtKB-KW"/>
</dbReference>
<sequence length="304" mass="33681">MISDRRYTGRFAPSPSGDLHFGSLVAALGSYLRARSLGGRWLVRIEDIDPPREVPGADARILRALEHYGLCWDGGVLYQSSRHDAYRAILARLHDAGLAYYCTCTRSRIQALGGIYDGHCRFLHLGAGNAALRLHVTRPVYGFHDGLHGWLESDRRLAEEDFIIHRRDGLFAYNLAVVADDHFQGVTEIVRGADLIEPTVRQIALYQQLGWPVPEYVHLPLALNQDGNKLSKQNHATPIPLDDPRPVLVNALNFLGQPCPEAWQDLTTEQLLARAVAHWSMASVPRITAATPVNGALAFSKPSS</sequence>
<dbReference type="Pfam" id="PF00749">
    <property type="entry name" value="tRNA-synt_1c"/>
    <property type="match status" value="1"/>
</dbReference>
<evidence type="ECO:0000256" key="2">
    <source>
        <dbReference type="ARBA" id="ARBA00022723"/>
    </source>
</evidence>
<dbReference type="PANTHER" id="PTHR43311">
    <property type="entry name" value="GLUTAMATE--TRNA LIGASE"/>
    <property type="match status" value="1"/>
</dbReference>
<feature type="binding site" evidence="7">
    <location>
        <position position="191"/>
    </location>
    <ligand>
        <name>L-glutamate</name>
        <dbReference type="ChEBI" id="CHEBI:29985"/>
    </ligand>
</feature>
<evidence type="ECO:0000256" key="3">
    <source>
        <dbReference type="ARBA" id="ARBA00022741"/>
    </source>
</evidence>
<dbReference type="InterPro" id="IPR014729">
    <property type="entry name" value="Rossmann-like_a/b/a_fold"/>
</dbReference>
<accession>A0A370QPY4</accession>
<feature type="binding site" evidence="7">
    <location>
        <position position="116"/>
    </location>
    <ligand>
        <name>Zn(2+)</name>
        <dbReference type="ChEBI" id="CHEBI:29105"/>
    </ligand>
</feature>
<evidence type="ECO:0000256" key="8">
    <source>
        <dbReference type="RuleBase" id="RU363037"/>
    </source>
</evidence>
<dbReference type="FunFam" id="3.40.50.620:FF:000093">
    <property type="entry name" value="Glutamyl-Q tRNA(Asp) synthetase"/>
    <property type="match status" value="1"/>
</dbReference>
<dbReference type="GO" id="GO:0008270">
    <property type="term" value="F:zinc ion binding"/>
    <property type="evidence" value="ECO:0007669"/>
    <property type="project" value="UniProtKB-UniRule"/>
</dbReference>
<dbReference type="EC" id="6.1.1.-" evidence="7"/>
<evidence type="ECO:0000256" key="7">
    <source>
        <dbReference type="HAMAP-Rule" id="MF_01428"/>
    </source>
</evidence>
<evidence type="ECO:0000256" key="4">
    <source>
        <dbReference type="ARBA" id="ARBA00022833"/>
    </source>
</evidence>
<dbReference type="EMBL" id="QRAP01000005">
    <property type="protein sequence ID" value="RDK90832.1"/>
    <property type="molecule type" value="Genomic_DNA"/>
</dbReference>
<dbReference type="GO" id="GO:0004818">
    <property type="term" value="F:glutamate-tRNA ligase activity"/>
    <property type="evidence" value="ECO:0007669"/>
    <property type="project" value="TreeGrafter"/>
</dbReference>
<name>A0A370QPY4_9GAMM</name>
<keyword evidence="6 7" id="KW-0030">Aminoacyl-tRNA synthetase</keyword>
<dbReference type="NCBIfam" id="NF004312">
    <property type="entry name" value="PRK05710.1-1"/>
    <property type="match status" value="1"/>
</dbReference>
<feature type="binding site" evidence="7">
    <location>
        <position position="104"/>
    </location>
    <ligand>
        <name>Zn(2+)</name>
        <dbReference type="ChEBI" id="CHEBI:29105"/>
    </ligand>
</feature>
<feature type="binding site" evidence="7">
    <location>
        <position position="102"/>
    </location>
    <ligand>
        <name>Zn(2+)</name>
        <dbReference type="ChEBI" id="CHEBI:29105"/>
    </ligand>
</feature>
<dbReference type="SUPFAM" id="SSF52374">
    <property type="entry name" value="Nucleotidylyl transferase"/>
    <property type="match status" value="1"/>
</dbReference>
<comment type="cofactor">
    <cofactor evidence="7">
        <name>Zn(2+)</name>
        <dbReference type="ChEBI" id="CHEBI:29105"/>
    </cofactor>
    <text evidence="7">Binds 1 zinc ion per subunit.</text>
</comment>
<feature type="binding site" evidence="7">
    <location>
        <position position="173"/>
    </location>
    <ligand>
        <name>L-glutamate</name>
        <dbReference type="ChEBI" id="CHEBI:29985"/>
    </ligand>
</feature>
<keyword evidence="2 7" id="KW-0479">Metal-binding</keyword>
<protein>
    <recommendedName>
        <fullName evidence="7">Glutamyl-Q tRNA(Asp) synthetase</fullName>
        <shortName evidence="7">Glu-Q-RSs</shortName>
        <ecNumber evidence="7">6.1.1.-</ecNumber>
    </recommendedName>
</protein>
<evidence type="ECO:0000256" key="1">
    <source>
        <dbReference type="ARBA" id="ARBA00022598"/>
    </source>
</evidence>
<dbReference type="Gene3D" id="3.40.50.620">
    <property type="entry name" value="HUPs"/>
    <property type="match status" value="1"/>
</dbReference>
<gene>
    <name evidence="7" type="primary">gluQ</name>
    <name evidence="10" type="ORF">C8D90_105112</name>
</gene>
<evidence type="ECO:0000256" key="6">
    <source>
        <dbReference type="ARBA" id="ARBA00023146"/>
    </source>
</evidence>
<proteinExistence type="inferred from homology"/>
<feature type="binding site" evidence="7">
    <location>
        <position position="46"/>
    </location>
    <ligand>
        <name>L-glutamate</name>
        <dbReference type="ChEBI" id="CHEBI:29985"/>
    </ligand>
</feature>
<keyword evidence="1 7" id="KW-0436">Ligase</keyword>
<dbReference type="GO" id="GO:0005829">
    <property type="term" value="C:cytosol"/>
    <property type="evidence" value="ECO:0007669"/>
    <property type="project" value="TreeGrafter"/>
</dbReference>
<dbReference type="InterPro" id="IPR022380">
    <property type="entry name" value="Glu-Q_tRNA(Asp)_Synthase"/>
</dbReference>
<feature type="short sequence motif" description="'HIGH' region" evidence="7">
    <location>
        <begin position="13"/>
        <end position="23"/>
    </location>
</feature>
<feature type="binding site" evidence="7">
    <location>
        <begin position="10"/>
        <end position="14"/>
    </location>
    <ligand>
        <name>L-glutamate</name>
        <dbReference type="ChEBI" id="CHEBI:29985"/>
    </ligand>
</feature>
<dbReference type="Proteomes" id="UP000254848">
    <property type="component" value="Unassembled WGS sequence"/>
</dbReference>
<evidence type="ECO:0000313" key="11">
    <source>
        <dbReference type="Proteomes" id="UP000254848"/>
    </source>
</evidence>
<keyword evidence="11" id="KW-1185">Reference proteome</keyword>
<dbReference type="GO" id="GO:0006424">
    <property type="term" value="P:glutamyl-tRNA aminoacylation"/>
    <property type="evidence" value="ECO:0007669"/>
    <property type="project" value="InterPro"/>
</dbReference>
<dbReference type="AlphaFoldDB" id="A0A370QPY4"/>
<evidence type="ECO:0000256" key="5">
    <source>
        <dbReference type="ARBA" id="ARBA00022840"/>
    </source>
</evidence>
<feature type="binding site" evidence="7">
    <location>
        <position position="232"/>
    </location>
    <ligand>
        <name>ATP</name>
        <dbReference type="ChEBI" id="CHEBI:30616"/>
    </ligand>
</feature>
<keyword evidence="8" id="KW-0648">Protein biosynthesis</keyword>
<dbReference type="NCBIfam" id="NF004314">
    <property type="entry name" value="PRK05710.1-3"/>
    <property type="match status" value="1"/>
</dbReference>
<feature type="domain" description="Glutamyl/glutaminyl-tRNA synthetase class Ib catalytic" evidence="9">
    <location>
        <begin position="10"/>
        <end position="275"/>
    </location>
</feature>
<organism evidence="10 11">
    <name type="scientific">Enterobacillus tribolii</name>
    <dbReference type="NCBI Taxonomy" id="1487935"/>
    <lineage>
        <taxon>Bacteria</taxon>
        <taxon>Pseudomonadati</taxon>
        <taxon>Pseudomonadota</taxon>
        <taxon>Gammaproteobacteria</taxon>
        <taxon>Enterobacterales</taxon>
        <taxon>Hafniaceae</taxon>
        <taxon>Enterobacillus</taxon>
    </lineage>
</organism>
<dbReference type="InterPro" id="IPR020058">
    <property type="entry name" value="Glu/Gln-tRNA-synth_Ib_cat-dom"/>
</dbReference>
<keyword evidence="3 7" id="KW-0547">Nucleotide-binding</keyword>
<dbReference type="InterPro" id="IPR049940">
    <property type="entry name" value="GluQ/Sye"/>
</dbReference>
<dbReference type="InterPro" id="IPR000924">
    <property type="entry name" value="Glu/Gln-tRNA-synth"/>
</dbReference>
<evidence type="ECO:0000259" key="9">
    <source>
        <dbReference type="Pfam" id="PF00749"/>
    </source>
</evidence>
<comment type="similarity">
    <text evidence="7">Belongs to the class-I aminoacyl-tRNA synthetase family. GluQ subfamily.</text>
</comment>
<dbReference type="RefSeq" id="WP_115458656.1">
    <property type="nucleotide sequence ID" value="NZ_QRAP01000005.1"/>
</dbReference>
<reference evidence="10 11" key="1">
    <citation type="submission" date="2018-07" db="EMBL/GenBank/DDBJ databases">
        <title>Genomic Encyclopedia of Type Strains, Phase IV (KMG-IV): sequencing the most valuable type-strain genomes for metagenomic binning, comparative biology and taxonomic classification.</title>
        <authorList>
            <person name="Goeker M."/>
        </authorList>
    </citation>
    <scope>NUCLEOTIDE SEQUENCE [LARGE SCALE GENOMIC DNA]</scope>
    <source>
        <strain evidence="10 11">DSM 103736</strain>
    </source>
</reference>
<keyword evidence="5 7" id="KW-0067">ATP-binding</keyword>
<dbReference type="HAMAP" id="MF_01428">
    <property type="entry name" value="Glu_Q_tRNA_synth"/>
    <property type="match status" value="1"/>
</dbReference>
<dbReference type="PANTHER" id="PTHR43311:SF1">
    <property type="entry name" value="GLUTAMYL-Q TRNA(ASP) SYNTHETASE"/>
    <property type="match status" value="1"/>
</dbReference>
<comment type="caution">
    <text evidence="10">The sequence shown here is derived from an EMBL/GenBank/DDBJ whole genome shotgun (WGS) entry which is preliminary data.</text>
</comment>
<dbReference type="PRINTS" id="PR00987">
    <property type="entry name" value="TRNASYNTHGLU"/>
</dbReference>